<dbReference type="GO" id="GO:0005737">
    <property type="term" value="C:cytoplasm"/>
    <property type="evidence" value="ECO:0007669"/>
    <property type="project" value="UniProtKB-SubCell"/>
</dbReference>
<dbReference type="Pfam" id="PF02899">
    <property type="entry name" value="Phage_int_SAM_1"/>
    <property type="match status" value="1"/>
</dbReference>
<keyword evidence="2" id="KW-0963">Cytoplasm</keyword>
<dbReference type="InterPro" id="IPR004107">
    <property type="entry name" value="Integrase_SAM-like_N"/>
</dbReference>
<evidence type="ECO:0000256" key="9">
    <source>
        <dbReference type="PROSITE-ProRule" id="PRU01248"/>
    </source>
</evidence>
<dbReference type="GO" id="GO:0003677">
    <property type="term" value="F:DNA binding"/>
    <property type="evidence" value="ECO:0007669"/>
    <property type="project" value="UniProtKB-UniRule"/>
</dbReference>
<keyword evidence="4" id="KW-0159">Chromosome partition</keyword>
<dbReference type="AlphaFoldDB" id="A0A4Q0PE16"/>
<dbReference type="Gene3D" id="1.10.443.10">
    <property type="entry name" value="Intergrase catalytic core"/>
    <property type="match status" value="1"/>
</dbReference>
<accession>A0A4Q0PE16</accession>
<keyword evidence="5" id="KW-0229">DNA integration</keyword>
<keyword evidence="6 9" id="KW-0238">DNA-binding</keyword>
<dbReference type="PROSITE" id="PS51898">
    <property type="entry name" value="TYR_RECOMBINASE"/>
    <property type="match status" value="1"/>
</dbReference>
<evidence type="ECO:0000256" key="2">
    <source>
        <dbReference type="ARBA" id="ARBA00022490"/>
    </source>
</evidence>
<dbReference type="InterPro" id="IPR044068">
    <property type="entry name" value="CB"/>
</dbReference>
<feature type="domain" description="Tyr recombinase" evidence="10">
    <location>
        <begin position="105"/>
        <end position="288"/>
    </location>
</feature>
<dbReference type="InterPro" id="IPR002104">
    <property type="entry name" value="Integrase_catalytic"/>
</dbReference>
<evidence type="ECO:0000256" key="7">
    <source>
        <dbReference type="ARBA" id="ARBA00023172"/>
    </source>
</evidence>
<dbReference type="InterPro" id="IPR010998">
    <property type="entry name" value="Integrase_recombinase_N"/>
</dbReference>
<evidence type="ECO:0000313" key="13">
    <source>
        <dbReference type="Proteomes" id="UP000289238"/>
    </source>
</evidence>
<dbReference type="PANTHER" id="PTHR30349">
    <property type="entry name" value="PHAGE INTEGRASE-RELATED"/>
    <property type="match status" value="1"/>
</dbReference>
<evidence type="ECO:0000256" key="4">
    <source>
        <dbReference type="ARBA" id="ARBA00022829"/>
    </source>
</evidence>
<proteinExistence type="predicted"/>
<dbReference type="InterPro" id="IPR011010">
    <property type="entry name" value="DNA_brk_join_enz"/>
</dbReference>
<dbReference type="SUPFAM" id="SSF56349">
    <property type="entry name" value="DNA breaking-rejoining enzymes"/>
    <property type="match status" value="1"/>
</dbReference>
<sequence>MYLEAFLDYLKLERNYSAHTILAYNADIQTFFNFLQEEYQIENPKLVEYVFIRAYVVHLSTRKLSHRSINRKIASIKAYFKFLQKVGEIQISPLLKHKSLKIKKEIQIPFSPSEVNQVIENLSKSDAFEGKRDYVIISIFYALGIRRSELINIKISDIDFSSHVIKVLGKRNKERLIPMIKWLEGLIEEYISLRARTWGSDHSPYLLLTNKGDKLYETFVYRVIIRYFSEVSQKTKISPHMLRHTFATHLLNNGADLNAVKELLGHSSLAATQVYTHSSIAELGKVYKNAHPRNLKN</sequence>
<keyword evidence="8" id="KW-0131">Cell cycle</keyword>
<dbReference type="PANTHER" id="PTHR30349:SF77">
    <property type="entry name" value="TYROSINE RECOMBINASE XERC"/>
    <property type="match status" value="1"/>
</dbReference>
<evidence type="ECO:0000313" key="12">
    <source>
        <dbReference type="EMBL" id="RXG24991.1"/>
    </source>
</evidence>
<dbReference type="GO" id="GO:0051301">
    <property type="term" value="P:cell division"/>
    <property type="evidence" value="ECO:0007669"/>
    <property type="project" value="UniProtKB-KW"/>
</dbReference>
<dbReference type="InterPro" id="IPR050090">
    <property type="entry name" value="Tyrosine_recombinase_XerCD"/>
</dbReference>
<dbReference type="Gene3D" id="1.10.150.130">
    <property type="match status" value="1"/>
</dbReference>
<evidence type="ECO:0000259" key="11">
    <source>
        <dbReference type="PROSITE" id="PS51900"/>
    </source>
</evidence>
<dbReference type="InterPro" id="IPR013762">
    <property type="entry name" value="Integrase-like_cat_sf"/>
</dbReference>
<feature type="domain" description="Core-binding (CB)" evidence="11">
    <location>
        <begin position="1"/>
        <end position="84"/>
    </location>
</feature>
<dbReference type="RefSeq" id="WP_128756695.1">
    <property type="nucleotide sequence ID" value="NZ_QOVM01000001.1"/>
</dbReference>
<comment type="caution">
    <text evidence="12">The sequence shown here is derived from an EMBL/GenBank/DDBJ whole genome shotgun (WGS) entry which is preliminary data.</text>
</comment>
<gene>
    <name evidence="12" type="ORF">DSM00_787</name>
</gene>
<comment type="subcellular location">
    <subcellularLocation>
        <location evidence="1">Cytoplasm</location>
    </subcellularLocation>
</comment>
<keyword evidence="3" id="KW-0132">Cell division</keyword>
<dbReference type="PROSITE" id="PS51900">
    <property type="entry name" value="CB"/>
    <property type="match status" value="1"/>
</dbReference>
<keyword evidence="13" id="KW-1185">Reference proteome</keyword>
<keyword evidence="7" id="KW-0233">DNA recombination</keyword>
<protein>
    <submittedName>
        <fullName evidence="12">Integrase/recombinase XerC</fullName>
    </submittedName>
</protein>
<evidence type="ECO:0000259" key="10">
    <source>
        <dbReference type="PROSITE" id="PS51898"/>
    </source>
</evidence>
<dbReference type="GO" id="GO:0006310">
    <property type="term" value="P:DNA recombination"/>
    <property type="evidence" value="ECO:0007669"/>
    <property type="project" value="UniProtKB-KW"/>
</dbReference>
<evidence type="ECO:0000256" key="8">
    <source>
        <dbReference type="ARBA" id="ARBA00023306"/>
    </source>
</evidence>
<dbReference type="Proteomes" id="UP000289238">
    <property type="component" value="Unassembled WGS sequence"/>
</dbReference>
<reference evidence="12 13" key="1">
    <citation type="submission" date="2018-07" db="EMBL/GenBank/DDBJ databases">
        <title>Leeuwenhoekiella genomics.</title>
        <authorList>
            <person name="Tahon G."/>
            <person name="Willems A."/>
        </authorList>
    </citation>
    <scope>NUCLEOTIDE SEQUENCE [LARGE SCALE GENOMIC DNA]</scope>
    <source>
        <strain evidence="12 13">LMG 22550</strain>
    </source>
</reference>
<dbReference type="GO" id="GO:0015074">
    <property type="term" value="P:DNA integration"/>
    <property type="evidence" value="ECO:0007669"/>
    <property type="project" value="UniProtKB-KW"/>
</dbReference>
<evidence type="ECO:0000256" key="1">
    <source>
        <dbReference type="ARBA" id="ARBA00004496"/>
    </source>
</evidence>
<evidence type="ECO:0000256" key="3">
    <source>
        <dbReference type="ARBA" id="ARBA00022618"/>
    </source>
</evidence>
<dbReference type="OrthoDB" id="9801717at2"/>
<dbReference type="GO" id="GO:0007059">
    <property type="term" value="P:chromosome segregation"/>
    <property type="evidence" value="ECO:0007669"/>
    <property type="project" value="UniProtKB-KW"/>
</dbReference>
<name>A0A4Q0PE16_9FLAO</name>
<dbReference type="EMBL" id="QOVM01000001">
    <property type="protein sequence ID" value="RXG24991.1"/>
    <property type="molecule type" value="Genomic_DNA"/>
</dbReference>
<evidence type="ECO:0000256" key="5">
    <source>
        <dbReference type="ARBA" id="ARBA00022908"/>
    </source>
</evidence>
<evidence type="ECO:0000256" key="6">
    <source>
        <dbReference type="ARBA" id="ARBA00023125"/>
    </source>
</evidence>
<organism evidence="12 13">
    <name type="scientific">Leeuwenhoekiella aequorea</name>
    <dbReference type="NCBI Taxonomy" id="283736"/>
    <lineage>
        <taxon>Bacteria</taxon>
        <taxon>Pseudomonadati</taxon>
        <taxon>Bacteroidota</taxon>
        <taxon>Flavobacteriia</taxon>
        <taxon>Flavobacteriales</taxon>
        <taxon>Flavobacteriaceae</taxon>
        <taxon>Leeuwenhoekiella</taxon>
    </lineage>
</organism>
<dbReference type="Pfam" id="PF00589">
    <property type="entry name" value="Phage_integrase"/>
    <property type="match status" value="1"/>
</dbReference>